<feature type="region of interest" description="Disordered" evidence="8">
    <location>
        <begin position="1"/>
        <end position="43"/>
    </location>
</feature>
<feature type="region of interest" description="Disordered" evidence="8">
    <location>
        <begin position="542"/>
        <end position="585"/>
    </location>
</feature>
<dbReference type="PANTHER" id="PTHR10593">
    <property type="entry name" value="SERINE/THREONINE-PROTEIN KINASE RIO"/>
    <property type="match status" value="1"/>
</dbReference>
<protein>
    <recommendedName>
        <fullName evidence="9">C2H2-type domain-containing protein</fullName>
    </recommendedName>
</protein>
<dbReference type="PROSITE" id="PS00028">
    <property type="entry name" value="ZINC_FINGER_C2H2_1"/>
    <property type="match status" value="1"/>
</dbReference>
<dbReference type="SMART" id="SM00355">
    <property type="entry name" value="ZnF_C2H2"/>
    <property type="match status" value="3"/>
</dbReference>
<gene>
    <name evidence="10" type="ORF">JRO89_XS03G0322700</name>
</gene>
<proteinExistence type="predicted"/>
<dbReference type="Proteomes" id="UP000827721">
    <property type="component" value="Unassembled WGS sequence"/>
</dbReference>
<comment type="caution">
    <text evidence="10">The sequence shown here is derived from an EMBL/GenBank/DDBJ whole genome shotgun (WGS) entry which is preliminary data.</text>
</comment>
<dbReference type="SUPFAM" id="SSF57667">
    <property type="entry name" value="beta-beta-alpha zinc fingers"/>
    <property type="match status" value="1"/>
</dbReference>
<dbReference type="InterPro" id="IPR013087">
    <property type="entry name" value="Znf_C2H2_type"/>
</dbReference>
<evidence type="ECO:0000256" key="6">
    <source>
        <dbReference type="ARBA" id="ARBA00023163"/>
    </source>
</evidence>
<dbReference type="InterPro" id="IPR036236">
    <property type="entry name" value="Znf_C2H2_sf"/>
</dbReference>
<keyword evidence="11" id="KW-1185">Reference proteome</keyword>
<evidence type="ECO:0000256" key="8">
    <source>
        <dbReference type="SAM" id="MobiDB-lite"/>
    </source>
</evidence>
<evidence type="ECO:0000256" key="3">
    <source>
        <dbReference type="ARBA" id="ARBA00022771"/>
    </source>
</evidence>
<keyword evidence="1" id="KW-0479">Metal-binding</keyword>
<feature type="compositionally biased region" description="Low complexity" evidence="8">
    <location>
        <begin position="552"/>
        <end position="565"/>
    </location>
</feature>
<evidence type="ECO:0000256" key="4">
    <source>
        <dbReference type="ARBA" id="ARBA00022833"/>
    </source>
</evidence>
<accession>A0ABQ8ID86</accession>
<evidence type="ECO:0000259" key="9">
    <source>
        <dbReference type="PROSITE" id="PS50157"/>
    </source>
</evidence>
<dbReference type="InterPro" id="IPR031140">
    <property type="entry name" value="IDD1-16"/>
</dbReference>
<feature type="compositionally biased region" description="Polar residues" evidence="8">
    <location>
        <begin position="30"/>
        <end position="43"/>
    </location>
</feature>
<dbReference type="PROSITE" id="PS50157">
    <property type="entry name" value="ZINC_FINGER_C2H2_2"/>
    <property type="match status" value="1"/>
</dbReference>
<keyword evidence="2" id="KW-0677">Repeat</keyword>
<evidence type="ECO:0000256" key="1">
    <source>
        <dbReference type="ARBA" id="ARBA00022723"/>
    </source>
</evidence>
<sequence length="625" mass="68477">MSSATGSGFASFPSGGDGGKVLLNHDQNHFHGNSPPTTLSSATSHINFGSIKQEQDPLPVSRKRNLPGHPDPNAEVIALSPSSLMATSRFVCEVCHKGFQRDQNLQLHRRGHNLPWKLKVRDSNEIRKKVYVCPEPACVHHNPARALGDLTGIKKHYFRKHGEKKFECEKCSKKYAVLSDCKAHSKICRAKDYKCESSTSSSREDSFIEDKASSEALAVEKSRAAKLEDMANMVPPHENLISSSLPIDNKNVNGFSQPEMSKPKNSVLVQQLLRNKRQKPLNILSSSTAAAAAGGSIFLNRPAKVAAGGGLFGAGGSMSATGMLQKAADRKMGASAAAANDEYRGMNSPWMMMGQTRVALAPPSYSIFQSKTDRHGCELHHRLLKQLMIERMKPLVPHHHQELIPSSQFSMANNLNAAAHHGPHGHGYGYNYGYNYGYSYGYGFDNQDHDMESDFLKFQIEYLNKAYMMKKYQQEHDENYVCCYYNNNVDTNTVLHGGAAANSDASSSSSAAGEGGVSNYQLSTGGISSGFGGGRKKKTVDFMGIGSGGGESSSSASGATAGTNSLHHSDHRPHDHHDHFYQQHHHQEMTFNGGFGAHHQPMMPDLNKFHQQHHAATKEKPMWES</sequence>
<keyword evidence="4" id="KW-0862">Zinc</keyword>
<dbReference type="InterPro" id="IPR055187">
    <property type="entry name" value="C2CH-3rd_BIRD-IDD"/>
</dbReference>
<organism evidence="10 11">
    <name type="scientific">Xanthoceras sorbifolium</name>
    <dbReference type="NCBI Taxonomy" id="99658"/>
    <lineage>
        <taxon>Eukaryota</taxon>
        <taxon>Viridiplantae</taxon>
        <taxon>Streptophyta</taxon>
        <taxon>Embryophyta</taxon>
        <taxon>Tracheophyta</taxon>
        <taxon>Spermatophyta</taxon>
        <taxon>Magnoliopsida</taxon>
        <taxon>eudicotyledons</taxon>
        <taxon>Gunneridae</taxon>
        <taxon>Pentapetalae</taxon>
        <taxon>rosids</taxon>
        <taxon>malvids</taxon>
        <taxon>Sapindales</taxon>
        <taxon>Sapindaceae</taxon>
        <taxon>Xanthoceroideae</taxon>
        <taxon>Xanthoceras</taxon>
    </lineage>
</organism>
<dbReference type="EMBL" id="JAFEMO010000003">
    <property type="protein sequence ID" value="KAH7574624.1"/>
    <property type="molecule type" value="Genomic_DNA"/>
</dbReference>
<dbReference type="InterPro" id="IPR055186">
    <property type="entry name" value="C2H2-2nd_BIRD-IDD"/>
</dbReference>
<keyword evidence="3 7" id="KW-0863">Zinc-finger</keyword>
<dbReference type="Pfam" id="PF22995">
    <property type="entry name" value="C2CH-3rd_BIRD-IDD"/>
    <property type="match status" value="1"/>
</dbReference>
<keyword evidence="6" id="KW-0804">Transcription</keyword>
<evidence type="ECO:0000256" key="2">
    <source>
        <dbReference type="ARBA" id="ARBA00022737"/>
    </source>
</evidence>
<evidence type="ECO:0000313" key="11">
    <source>
        <dbReference type="Proteomes" id="UP000827721"/>
    </source>
</evidence>
<dbReference type="Gene3D" id="3.30.160.60">
    <property type="entry name" value="Classic Zinc Finger"/>
    <property type="match status" value="1"/>
</dbReference>
<reference evidence="10 11" key="1">
    <citation type="submission" date="2021-02" db="EMBL/GenBank/DDBJ databases">
        <title>Plant Genome Project.</title>
        <authorList>
            <person name="Zhang R.-G."/>
        </authorList>
    </citation>
    <scope>NUCLEOTIDE SEQUENCE [LARGE SCALE GENOMIC DNA]</scope>
    <source>
        <tissue evidence="10">Leaves</tissue>
    </source>
</reference>
<feature type="compositionally biased region" description="Basic and acidic residues" evidence="8">
    <location>
        <begin position="572"/>
        <end position="585"/>
    </location>
</feature>
<feature type="region of interest" description="Disordered" evidence="8">
    <location>
        <begin position="52"/>
        <end position="71"/>
    </location>
</feature>
<feature type="domain" description="C2H2-type" evidence="9">
    <location>
        <begin position="90"/>
        <end position="112"/>
    </location>
</feature>
<evidence type="ECO:0000256" key="5">
    <source>
        <dbReference type="ARBA" id="ARBA00023015"/>
    </source>
</evidence>
<evidence type="ECO:0000313" key="10">
    <source>
        <dbReference type="EMBL" id="KAH7574624.1"/>
    </source>
</evidence>
<evidence type="ECO:0000256" key="7">
    <source>
        <dbReference type="PROSITE-ProRule" id="PRU00042"/>
    </source>
</evidence>
<dbReference type="PANTHER" id="PTHR10593:SF236">
    <property type="entry name" value="PROTEIN INDETERMINATE-DOMAIN 11"/>
    <property type="match status" value="1"/>
</dbReference>
<keyword evidence="5" id="KW-0805">Transcription regulation</keyword>
<name>A0ABQ8ID86_9ROSI</name>
<dbReference type="Pfam" id="PF22996">
    <property type="entry name" value="C2H2-2nd_BIRD-IDD"/>
    <property type="match status" value="1"/>
</dbReference>